<comment type="subcellular location">
    <subcellularLocation>
        <location evidence="1">Cell membrane</location>
        <topology evidence="1">Multi-pass membrane protein</topology>
    </subcellularLocation>
</comment>
<dbReference type="PROSITE" id="PS50893">
    <property type="entry name" value="ABC_TRANSPORTER_2"/>
    <property type="match status" value="1"/>
</dbReference>
<evidence type="ECO:0000259" key="9">
    <source>
        <dbReference type="PROSITE" id="PS50929"/>
    </source>
</evidence>
<dbReference type="PANTHER" id="PTHR43394:SF1">
    <property type="entry name" value="ATP-BINDING CASSETTE SUB-FAMILY B MEMBER 10, MITOCHONDRIAL"/>
    <property type="match status" value="1"/>
</dbReference>
<dbReference type="GO" id="GO:0005524">
    <property type="term" value="F:ATP binding"/>
    <property type="evidence" value="ECO:0007669"/>
    <property type="project" value="UniProtKB-KW"/>
</dbReference>
<dbReference type="Pfam" id="PF00664">
    <property type="entry name" value="ABC_membrane"/>
    <property type="match status" value="1"/>
</dbReference>
<keyword evidence="3" id="KW-0547">Nucleotide-binding</keyword>
<dbReference type="InterPro" id="IPR027417">
    <property type="entry name" value="P-loop_NTPase"/>
</dbReference>
<dbReference type="InterPro" id="IPR039421">
    <property type="entry name" value="Type_1_exporter"/>
</dbReference>
<dbReference type="FunFam" id="3.40.50.300:FF:000218">
    <property type="entry name" value="Multidrug ABC transporter ATP-binding protein"/>
    <property type="match status" value="1"/>
</dbReference>
<dbReference type="Gene3D" id="1.20.1560.10">
    <property type="entry name" value="ABC transporter type 1, transmembrane domain"/>
    <property type="match status" value="1"/>
</dbReference>
<dbReference type="InterPro" id="IPR017871">
    <property type="entry name" value="ABC_transporter-like_CS"/>
</dbReference>
<feature type="transmembrane region" description="Helical" evidence="7">
    <location>
        <begin position="304"/>
        <end position="323"/>
    </location>
</feature>
<gene>
    <name evidence="10" type="ORF">EKD02_07590</name>
</gene>
<accession>A0A432AT38</accession>
<reference evidence="10 11" key="1">
    <citation type="submission" date="2018-12" db="EMBL/GenBank/DDBJ databases">
        <authorList>
            <person name="Lunina O.N."/>
            <person name="Grouzdev D.S."/>
            <person name="Gorlenko V.M."/>
            <person name="Savvichev A.S."/>
        </authorList>
    </citation>
    <scope>NUCLEOTIDE SEQUENCE [LARGE SCALE GENOMIC DNA]</scope>
    <source>
        <strain evidence="10 11">BrKhr-17</strain>
    </source>
</reference>
<dbReference type="InterPro" id="IPR011527">
    <property type="entry name" value="ABC1_TM_dom"/>
</dbReference>
<feature type="transmembrane region" description="Helical" evidence="7">
    <location>
        <begin position="20"/>
        <end position="40"/>
    </location>
</feature>
<keyword evidence="5 7" id="KW-1133">Transmembrane helix</keyword>
<keyword evidence="4 10" id="KW-0067">ATP-binding</keyword>
<proteinExistence type="predicted"/>
<sequence>MKLILRVLSYLAPSKGKIVLVVFVSLLTSLFSVVSIYSVLPLLNAIFTADKTVSAPVTPGPASPDSVAAVSPKGLSLSRESLASKNSLIDTKALQEQVTEKFQQLFQAETKRQMLLNICLFLIAAFALKNTFLYINKQLIYRIQTKATKTLRDNVFHTIIEMHLDYFNHQRVGGLMNHVYHDVGVVQGSISSTFINFIQNPFTIFVYIGILFVLSWKLTLFAFAVSLIIFFLIQVIGKRVKALSRLIREKMGDMNSVLQEKFNGIKVIKSTGFENVEVERFKSFTNEFRRLDLKVYRLKNIISPLNETLLVSAVAMVLWFGGLQVFEGSMTANELIVFAFSLYSAMGPLKMLGEANTNIQSGMVSAERLFELIDAEPLVVNGTKPISGFSDVIRFEDVSFAYRQEEGSARVLDRVSFEIRKGEMVALVGQSGSGKSTAVDLLLRFYDVDKGRITIDGVDIREFDYKQLRSMIGVVSQEVILFNDTIEQNIAYGVQNGVMHERVVAAAKLANASGFIEEKPEAYETVVGDRGIQLSGGQRQRLAIARAMVRNPDLLIFDEATSALDNESEKVVQDAIDNALSDRTALVVAHRLSTVKNADRIIVMDRGHVAESGTHAELMAKDGLYRMYHDIQFTSKDEDSLI</sequence>
<dbReference type="GO" id="GO:0015421">
    <property type="term" value="F:ABC-type oligopeptide transporter activity"/>
    <property type="evidence" value="ECO:0007669"/>
    <property type="project" value="TreeGrafter"/>
</dbReference>
<evidence type="ECO:0000256" key="1">
    <source>
        <dbReference type="ARBA" id="ARBA00004651"/>
    </source>
</evidence>
<evidence type="ECO:0000256" key="5">
    <source>
        <dbReference type="ARBA" id="ARBA00022989"/>
    </source>
</evidence>
<dbReference type="RefSeq" id="WP_126384810.1">
    <property type="nucleotide sequence ID" value="NZ_RXYK01000012.1"/>
</dbReference>
<organism evidence="10 11">
    <name type="scientific">Chlorobium phaeovibrioides</name>
    <dbReference type="NCBI Taxonomy" id="1094"/>
    <lineage>
        <taxon>Bacteria</taxon>
        <taxon>Pseudomonadati</taxon>
        <taxon>Chlorobiota</taxon>
        <taxon>Chlorobiia</taxon>
        <taxon>Chlorobiales</taxon>
        <taxon>Chlorobiaceae</taxon>
        <taxon>Chlorobium/Pelodictyon group</taxon>
        <taxon>Chlorobium</taxon>
    </lineage>
</organism>
<evidence type="ECO:0000256" key="3">
    <source>
        <dbReference type="ARBA" id="ARBA00022741"/>
    </source>
</evidence>
<evidence type="ECO:0000256" key="6">
    <source>
        <dbReference type="ARBA" id="ARBA00023136"/>
    </source>
</evidence>
<protein>
    <submittedName>
        <fullName evidence="10">ABC transporter ATP-binding protein</fullName>
    </submittedName>
</protein>
<feature type="transmembrane region" description="Helical" evidence="7">
    <location>
        <begin position="114"/>
        <end position="135"/>
    </location>
</feature>
<dbReference type="Proteomes" id="UP000279908">
    <property type="component" value="Unassembled WGS sequence"/>
</dbReference>
<dbReference type="SMART" id="SM00382">
    <property type="entry name" value="AAA"/>
    <property type="match status" value="1"/>
</dbReference>
<dbReference type="SUPFAM" id="SSF52540">
    <property type="entry name" value="P-loop containing nucleoside triphosphate hydrolases"/>
    <property type="match status" value="1"/>
</dbReference>
<evidence type="ECO:0000313" key="11">
    <source>
        <dbReference type="Proteomes" id="UP000279908"/>
    </source>
</evidence>
<evidence type="ECO:0000256" key="4">
    <source>
        <dbReference type="ARBA" id="ARBA00022840"/>
    </source>
</evidence>
<dbReference type="Gene3D" id="3.40.50.300">
    <property type="entry name" value="P-loop containing nucleotide triphosphate hydrolases"/>
    <property type="match status" value="1"/>
</dbReference>
<dbReference type="PROSITE" id="PS00211">
    <property type="entry name" value="ABC_TRANSPORTER_1"/>
    <property type="match status" value="1"/>
</dbReference>
<dbReference type="InterPro" id="IPR003439">
    <property type="entry name" value="ABC_transporter-like_ATP-bd"/>
</dbReference>
<dbReference type="InterPro" id="IPR003593">
    <property type="entry name" value="AAA+_ATPase"/>
</dbReference>
<keyword evidence="2 7" id="KW-0812">Transmembrane</keyword>
<feature type="transmembrane region" description="Helical" evidence="7">
    <location>
        <begin position="220"/>
        <end position="237"/>
    </location>
</feature>
<dbReference type="GO" id="GO:0005886">
    <property type="term" value="C:plasma membrane"/>
    <property type="evidence" value="ECO:0007669"/>
    <property type="project" value="UniProtKB-SubCell"/>
</dbReference>
<evidence type="ECO:0000313" key="10">
    <source>
        <dbReference type="EMBL" id="RTY36798.1"/>
    </source>
</evidence>
<evidence type="ECO:0000259" key="8">
    <source>
        <dbReference type="PROSITE" id="PS50893"/>
    </source>
</evidence>
<dbReference type="AlphaFoldDB" id="A0A432AT38"/>
<dbReference type="Pfam" id="PF00005">
    <property type="entry name" value="ABC_tran"/>
    <property type="match status" value="1"/>
</dbReference>
<dbReference type="GO" id="GO:0016887">
    <property type="term" value="F:ATP hydrolysis activity"/>
    <property type="evidence" value="ECO:0007669"/>
    <property type="project" value="InterPro"/>
</dbReference>
<dbReference type="PANTHER" id="PTHR43394">
    <property type="entry name" value="ATP-DEPENDENT PERMEASE MDL1, MITOCHONDRIAL"/>
    <property type="match status" value="1"/>
</dbReference>
<feature type="domain" description="ABC transporter" evidence="8">
    <location>
        <begin position="393"/>
        <end position="631"/>
    </location>
</feature>
<feature type="transmembrane region" description="Helical" evidence="7">
    <location>
        <begin position="194"/>
        <end position="214"/>
    </location>
</feature>
<dbReference type="PROSITE" id="PS50929">
    <property type="entry name" value="ABC_TM1F"/>
    <property type="match status" value="1"/>
</dbReference>
<dbReference type="InterPro" id="IPR036640">
    <property type="entry name" value="ABC1_TM_sf"/>
</dbReference>
<dbReference type="EMBL" id="RXYK01000012">
    <property type="protein sequence ID" value="RTY36798.1"/>
    <property type="molecule type" value="Genomic_DNA"/>
</dbReference>
<feature type="domain" description="ABC transmembrane type-1" evidence="9">
    <location>
        <begin position="19"/>
        <end position="361"/>
    </location>
</feature>
<evidence type="ECO:0000256" key="2">
    <source>
        <dbReference type="ARBA" id="ARBA00022692"/>
    </source>
</evidence>
<dbReference type="SUPFAM" id="SSF90123">
    <property type="entry name" value="ABC transporter transmembrane region"/>
    <property type="match status" value="1"/>
</dbReference>
<dbReference type="CDD" id="cd18552">
    <property type="entry name" value="ABC_6TM_MsbA_like"/>
    <property type="match status" value="1"/>
</dbReference>
<name>A0A432AT38_CHLPH</name>
<comment type="caution">
    <text evidence="10">The sequence shown here is derived from an EMBL/GenBank/DDBJ whole genome shotgun (WGS) entry which is preliminary data.</text>
</comment>
<evidence type="ECO:0000256" key="7">
    <source>
        <dbReference type="SAM" id="Phobius"/>
    </source>
</evidence>
<keyword evidence="6 7" id="KW-0472">Membrane</keyword>